<dbReference type="GO" id="GO:0006598">
    <property type="term" value="P:polyamine catabolic process"/>
    <property type="evidence" value="ECO:0007669"/>
    <property type="project" value="TreeGrafter"/>
</dbReference>
<evidence type="ECO:0000313" key="1">
    <source>
        <dbReference type="EMBL" id="NMO02003.1"/>
    </source>
</evidence>
<name>A0A848L037_9ACTN</name>
<dbReference type="GO" id="GO:0005829">
    <property type="term" value="C:cytosol"/>
    <property type="evidence" value="ECO:0007669"/>
    <property type="project" value="TreeGrafter"/>
</dbReference>
<dbReference type="InterPro" id="IPR044668">
    <property type="entry name" value="PuuD-like"/>
</dbReference>
<dbReference type="AlphaFoldDB" id="A0A848L037"/>
<dbReference type="GO" id="GO:0016740">
    <property type="term" value="F:transferase activity"/>
    <property type="evidence" value="ECO:0007669"/>
    <property type="project" value="UniProtKB-KW"/>
</dbReference>
<reference evidence="1 2" key="1">
    <citation type="submission" date="2020-04" db="EMBL/GenBank/DDBJ databases">
        <title>Gordonia sp. nov. TBRC 11910.</title>
        <authorList>
            <person name="Suriyachadkun C."/>
        </authorList>
    </citation>
    <scope>NUCLEOTIDE SEQUENCE [LARGE SCALE GENOMIC DNA]</scope>
    <source>
        <strain evidence="1 2">TBRC 11910</strain>
    </source>
</reference>
<dbReference type="RefSeq" id="WP_170194511.1">
    <property type="nucleotide sequence ID" value="NZ_JABBNB010000011.1"/>
</dbReference>
<sequence length="246" mass="26153">MKPPRTRPIIAMPGRFSRSASALRYEAVVNARALLQAVYDAGGDPVTVLPTPLDPDDPAGDIAGRLAGFDGVLMPGGADVDPHLYGQEADGHTDPADAVQDEFDLAVLRHAVDTALPLMTVCRGTQLLNVMLGGTLEQDMARPHQHTIVSLELPAHSDLTARLGSADLDVPTTMNVSCYHHQRIAELATGLTAIATSDDGTVEAVRAPDLPGWVLGVQWHPEDTAVGDVYQRRLLETFIAACRAAA</sequence>
<dbReference type="PANTHER" id="PTHR43235">
    <property type="entry name" value="GLUTAMINE AMIDOTRANSFERASE PB2B2.05-RELATED"/>
    <property type="match status" value="1"/>
</dbReference>
<gene>
    <name evidence="1" type="ORF">HH308_12350</name>
</gene>
<protein>
    <submittedName>
        <fullName evidence="1">Type 1 glutamine amidotransferase</fullName>
    </submittedName>
</protein>
<accession>A0A848L037</accession>
<dbReference type="InterPro" id="IPR011697">
    <property type="entry name" value="Peptidase_C26"/>
</dbReference>
<dbReference type="CDD" id="cd01745">
    <property type="entry name" value="GATase1_2"/>
    <property type="match status" value="1"/>
</dbReference>
<proteinExistence type="predicted"/>
<dbReference type="EMBL" id="JABBNB010000011">
    <property type="protein sequence ID" value="NMO02003.1"/>
    <property type="molecule type" value="Genomic_DNA"/>
</dbReference>
<keyword evidence="2" id="KW-1185">Reference proteome</keyword>
<keyword evidence="1" id="KW-0808">Transferase</keyword>
<dbReference type="SUPFAM" id="SSF52317">
    <property type="entry name" value="Class I glutamine amidotransferase-like"/>
    <property type="match status" value="1"/>
</dbReference>
<dbReference type="Proteomes" id="UP000550729">
    <property type="component" value="Unassembled WGS sequence"/>
</dbReference>
<keyword evidence="1" id="KW-0315">Glutamine amidotransferase</keyword>
<dbReference type="GO" id="GO:0033969">
    <property type="term" value="F:gamma-glutamyl-gamma-aminobutyrate hydrolase activity"/>
    <property type="evidence" value="ECO:0007669"/>
    <property type="project" value="TreeGrafter"/>
</dbReference>
<evidence type="ECO:0000313" key="2">
    <source>
        <dbReference type="Proteomes" id="UP000550729"/>
    </source>
</evidence>
<dbReference type="Pfam" id="PF07722">
    <property type="entry name" value="Peptidase_C26"/>
    <property type="match status" value="1"/>
</dbReference>
<dbReference type="Gene3D" id="3.40.50.880">
    <property type="match status" value="1"/>
</dbReference>
<dbReference type="PANTHER" id="PTHR43235:SF1">
    <property type="entry name" value="GLUTAMINE AMIDOTRANSFERASE PB2B2.05-RELATED"/>
    <property type="match status" value="1"/>
</dbReference>
<comment type="caution">
    <text evidence="1">The sequence shown here is derived from an EMBL/GenBank/DDBJ whole genome shotgun (WGS) entry which is preliminary data.</text>
</comment>
<dbReference type="InterPro" id="IPR029062">
    <property type="entry name" value="Class_I_gatase-like"/>
</dbReference>
<dbReference type="PROSITE" id="PS51273">
    <property type="entry name" value="GATASE_TYPE_1"/>
    <property type="match status" value="1"/>
</dbReference>
<organism evidence="1 2">
    <name type="scientific">Gordonia asplenii</name>
    <dbReference type="NCBI Taxonomy" id="2725283"/>
    <lineage>
        <taxon>Bacteria</taxon>
        <taxon>Bacillati</taxon>
        <taxon>Actinomycetota</taxon>
        <taxon>Actinomycetes</taxon>
        <taxon>Mycobacteriales</taxon>
        <taxon>Gordoniaceae</taxon>
        <taxon>Gordonia</taxon>
    </lineage>
</organism>